<evidence type="ECO:0000256" key="10">
    <source>
        <dbReference type="ARBA" id="ARBA00037576"/>
    </source>
</evidence>
<dbReference type="GO" id="GO:0016746">
    <property type="term" value="F:acyltransferase activity"/>
    <property type="evidence" value="ECO:0007669"/>
    <property type="project" value="UniProtKB-KW"/>
</dbReference>
<evidence type="ECO:0000256" key="13">
    <source>
        <dbReference type="RuleBase" id="RU003694"/>
    </source>
</evidence>
<dbReference type="RefSeq" id="WP_326504310.1">
    <property type="nucleotide sequence ID" value="NZ_JAWIIV010000001.1"/>
</dbReference>
<dbReference type="PANTHER" id="PTHR11712">
    <property type="entry name" value="POLYKETIDE SYNTHASE-RELATED"/>
    <property type="match status" value="1"/>
</dbReference>
<evidence type="ECO:0000256" key="7">
    <source>
        <dbReference type="ARBA" id="ARBA00022692"/>
    </source>
</evidence>
<keyword evidence="6 13" id="KW-0808">Transferase</keyword>
<accession>A0ABU6J218</accession>
<evidence type="ECO:0000256" key="11">
    <source>
        <dbReference type="ARBA" id="ARBA00039445"/>
    </source>
</evidence>
<dbReference type="InterPro" id="IPR014030">
    <property type="entry name" value="Ketoacyl_synth_N"/>
</dbReference>
<dbReference type="Pfam" id="PF00109">
    <property type="entry name" value="ketoacyl-synt"/>
    <property type="match status" value="1"/>
</dbReference>
<reference evidence="15 16" key="1">
    <citation type="submission" date="2023-10" db="EMBL/GenBank/DDBJ databases">
        <title>Noviherbaspirillum sp. CPCC 100848 genome assembly.</title>
        <authorList>
            <person name="Li X.Y."/>
            <person name="Fang X.M."/>
        </authorList>
    </citation>
    <scope>NUCLEOTIDE SEQUENCE [LARGE SCALE GENOMIC DNA]</scope>
    <source>
        <strain evidence="15 16">CPCC 100848</strain>
    </source>
</reference>
<evidence type="ECO:0000313" key="15">
    <source>
        <dbReference type="EMBL" id="MEC4717553.1"/>
    </source>
</evidence>
<name>A0ABU6J218_9BURK</name>
<dbReference type="EMBL" id="JAWIIV010000001">
    <property type="protein sequence ID" value="MEC4717553.1"/>
    <property type="molecule type" value="Genomic_DNA"/>
</dbReference>
<evidence type="ECO:0000256" key="6">
    <source>
        <dbReference type="ARBA" id="ARBA00022679"/>
    </source>
</evidence>
<evidence type="ECO:0000256" key="2">
    <source>
        <dbReference type="ARBA" id="ARBA00008467"/>
    </source>
</evidence>
<proteinExistence type="inferred from homology"/>
<dbReference type="SMART" id="SM00825">
    <property type="entry name" value="PKS_KS"/>
    <property type="match status" value="1"/>
</dbReference>
<evidence type="ECO:0000256" key="4">
    <source>
        <dbReference type="ARBA" id="ARBA00022475"/>
    </source>
</evidence>
<keyword evidence="15" id="KW-0012">Acyltransferase</keyword>
<evidence type="ECO:0000256" key="8">
    <source>
        <dbReference type="ARBA" id="ARBA00022989"/>
    </source>
</evidence>
<evidence type="ECO:0000256" key="5">
    <source>
        <dbReference type="ARBA" id="ARBA00022519"/>
    </source>
</evidence>
<evidence type="ECO:0000313" key="16">
    <source>
        <dbReference type="Proteomes" id="UP001352263"/>
    </source>
</evidence>
<dbReference type="InterPro" id="IPR000794">
    <property type="entry name" value="Beta-ketoacyl_synthase"/>
</dbReference>
<dbReference type="InterPro" id="IPR020841">
    <property type="entry name" value="PKS_Beta-ketoAc_synthase_dom"/>
</dbReference>
<dbReference type="NCBIfam" id="NF005589">
    <property type="entry name" value="PRK07314.1"/>
    <property type="match status" value="1"/>
</dbReference>
<protein>
    <recommendedName>
        <fullName evidence="11">Nodulation protein E</fullName>
    </recommendedName>
    <alternativeName>
        <fullName evidence="12">Host-specificity of nodulation protein B</fullName>
    </alternativeName>
</protein>
<comment type="subcellular location">
    <subcellularLocation>
        <location evidence="1">Cell inner membrane</location>
    </subcellularLocation>
</comment>
<keyword evidence="4" id="KW-1003">Cell membrane</keyword>
<evidence type="ECO:0000256" key="12">
    <source>
        <dbReference type="ARBA" id="ARBA00041756"/>
    </source>
</evidence>
<sequence length="410" mass="42658">MKRVAVTGIGVVSPLGNSPGELMDSLAAGRSGIRRLESDDYKRLTNRIAAPANFDPASVADGPKLRMMDRVTQFALAASHQAAAQAGLSRDDLDPARTGVFLGTGMGGAHTADEGYRTLYGEQSDRIKPFSVLLAMNNAAASWIGLEYGLTGPNLTFTTACSSSTVAIGEAAQRIRSGAVDIMFAGGSEASLWLGPMKAWEAMRTVATEDPQDPAASCKPFSRNRSGMVLGEGAAILVLEEWEAAQARGASIMAEIIGYGLTTDVAHLTHPSVKGQALAMQLALQSAGTDAASIDYINAHGTGTLANDAVETAAIKEVFGPHAARIPVSSTKSMHGHLLGAAGALEFAIAVLALQARTIPPTAHLKDPDPECDLDYVPNVARECSSIGTVMSNSFAFGGTNAVLLARRPP</sequence>
<dbReference type="SUPFAM" id="SSF53901">
    <property type="entry name" value="Thiolase-like"/>
    <property type="match status" value="2"/>
</dbReference>
<keyword evidence="7" id="KW-0812">Transmembrane</keyword>
<evidence type="ECO:0000256" key="9">
    <source>
        <dbReference type="ARBA" id="ARBA00023136"/>
    </source>
</evidence>
<evidence type="ECO:0000256" key="3">
    <source>
        <dbReference type="ARBA" id="ARBA00022458"/>
    </source>
</evidence>
<evidence type="ECO:0000256" key="1">
    <source>
        <dbReference type="ARBA" id="ARBA00004533"/>
    </source>
</evidence>
<dbReference type="InterPro" id="IPR016039">
    <property type="entry name" value="Thiolase-like"/>
</dbReference>
<dbReference type="InterPro" id="IPR018201">
    <property type="entry name" value="Ketoacyl_synth_AS"/>
</dbReference>
<gene>
    <name evidence="15" type="ORF">RY831_00150</name>
</gene>
<organism evidence="15 16">
    <name type="scientific">Noviherbaspirillum album</name>
    <dbReference type="NCBI Taxonomy" id="3080276"/>
    <lineage>
        <taxon>Bacteria</taxon>
        <taxon>Pseudomonadati</taxon>
        <taxon>Pseudomonadota</taxon>
        <taxon>Betaproteobacteria</taxon>
        <taxon>Burkholderiales</taxon>
        <taxon>Oxalobacteraceae</taxon>
        <taxon>Noviherbaspirillum</taxon>
    </lineage>
</organism>
<keyword evidence="8" id="KW-1133">Transmembrane helix</keyword>
<dbReference type="PANTHER" id="PTHR11712:SF352">
    <property type="entry name" value="3-OXOACYL-[ACYL-CARRIER-PROTEIN] SYNTHASE"/>
    <property type="match status" value="1"/>
</dbReference>
<keyword evidence="5" id="KW-0997">Cell inner membrane</keyword>
<keyword evidence="9" id="KW-0472">Membrane</keyword>
<keyword evidence="16" id="KW-1185">Reference proteome</keyword>
<evidence type="ECO:0000259" key="14">
    <source>
        <dbReference type="PROSITE" id="PS52004"/>
    </source>
</evidence>
<comment type="function">
    <text evidence="10">Proposed to synthesize NOD factor fatty acyl chain. Involved in the synthesis of a highly unsaturated fatty acid moiety, which forms part of a lipo-oligosaccharide that is responsible for host specificity.</text>
</comment>
<dbReference type="PROSITE" id="PS52004">
    <property type="entry name" value="KS3_2"/>
    <property type="match status" value="1"/>
</dbReference>
<comment type="caution">
    <text evidence="15">The sequence shown here is derived from an EMBL/GenBank/DDBJ whole genome shotgun (WGS) entry which is preliminary data.</text>
</comment>
<dbReference type="Pfam" id="PF02801">
    <property type="entry name" value="Ketoacyl-synt_C"/>
    <property type="match status" value="1"/>
</dbReference>
<comment type="similarity">
    <text evidence="2 13">Belongs to the thiolase-like superfamily. Beta-ketoacyl-ACP synthases family.</text>
</comment>
<keyword evidence="3" id="KW-0536">Nodulation</keyword>
<dbReference type="Gene3D" id="3.40.47.10">
    <property type="match status" value="1"/>
</dbReference>
<dbReference type="Proteomes" id="UP001352263">
    <property type="component" value="Unassembled WGS sequence"/>
</dbReference>
<feature type="domain" description="Ketosynthase family 3 (KS3)" evidence="14">
    <location>
        <begin position="1"/>
        <end position="408"/>
    </location>
</feature>
<dbReference type="CDD" id="cd00834">
    <property type="entry name" value="KAS_I_II"/>
    <property type="match status" value="1"/>
</dbReference>
<dbReference type="PROSITE" id="PS00606">
    <property type="entry name" value="KS3_1"/>
    <property type="match status" value="1"/>
</dbReference>
<dbReference type="InterPro" id="IPR014031">
    <property type="entry name" value="Ketoacyl_synth_C"/>
</dbReference>